<sequence length="190" mass="21427">MIATQPRMKFVTSMIKPRTAPNIRDWTSTEFEAAVKGTKKPHFNEVLEGGFTKPYFDSDAYYPELPGPAEYTHVFACFQAVLLKLLDGQPGFHPNKLIFGERHGIDLKHPETPYKISFRAWLPGYKVEYPRLKAFMTSKQLGGTCDGLLDINVYKASEQLLACMGCSKGSIPYKKSFVVDERVLKPFGPV</sequence>
<keyword evidence="2" id="KW-1185">Reference proteome</keyword>
<proteinExistence type="predicted"/>
<evidence type="ECO:0000313" key="1">
    <source>
        <dbReference type="EMBL" id="KAK9823960.1"/>
    </source>
</evidence>
<dbReference type="EMBL" id="JALJOR010000002">
    <property type="protein sequence ID" value="KAK9823960.1"/>
    <property type="molecule type" value="Genomic_DNA"/>
</dbReference>
<reference evidence="1 2" key="1">
    <citation type="journal article" date="2024" name="Nat. Commun.">
        <title>Phylogenomics reveals the evolutionary origins of lichenization in chlorophyte algae.</title>
        <authorList>
            <person name="Puginier C."/>
            <person name="Libourel C."/>
            <person name="Otte J."/>
            <person name="Skaloud P."/>
            <person name="Haon M."/>
            <person name="Grisel S."/>
            <person name="Petersen M."/>
            <person name="Berrin J.G."/>
            <person name="Delaux P.M."/>
            <person name="Dal Grande F."/>
            <person name="Keller J."/>
        </authorList>
    </citation>
    <scope>NUCLEOTIDE SEQUENCE [LARGE SCALE GENOMIC DNA]</scope>
    <source>
        <strain evidence="1 2">SAG 2043</strain>
    </source>
</reference>
<accession>A0AAW1QR39</accession>
<evidence type="ECO:0000313" key="2">
    <source>
        <dbReference type="Proteomes" id="UP001489004"/>
    </source>
</evidence>
<protein>
    <submittedName>
        <fullName evidence="1">Uncharacterized protein</fullName>
    </submittedName>
</protein>
<organism evidence="1 2">
    <name type="scientific">[Myrmecia] bisecta</name>
    <dbReference type="NCBI Taxonomy" id="41462"/>
    <lineage>
        <taxon>Eukaryota</taxon>
        <taxon>Viridiplantae</taxon>
        <taxon>Chlorophyta</taxon>
        <taxon>core chlorophytes</taxon>
        <taxon>Trebouxiophyceae</taxon>
        <taxon>Trebouxiales</taxon>
        <taxon>Trebouxiaceae</taxon>
        <taxon>Myrmecia</taxon>
    </lineage>
</organism>
<comment type="caution">
    <text evidence="1">The sequence shown here is derived from an EMBL/GenBank/DDBJ whole genome shotgun (WGS) entry which is preliminary data.</text>
</comment>
<gene>
    <name evidence="1" type="ORF">WJX72_006668</name>
</gene>
<name>A0AAW1QR39_9CHLO</name>
<dbReference type="Proteomes" id="UP001489004">
    <property type="component" value="Unassembled WGS sequence"/>
</dbReference>
<dbReference type="AlphaFoldDB" id="A0AAW1QR39"/>